<feature type="transmembrane region" description="Helical" evidence="7">
    <location>
        <begin position="379"/>
        <end position="396"/>
    </location>
</feature>
<evidence type="ECO:0000256" key="6">
    <source>
        <dbReference type="ARBA" id="ARBA00023136"/>
    </source>
</evidence>
<reference evidence="8 9" key="1">
    <citation type="submission" date="2021-03" db="EMBL/GenBank/DDBJ databases">
        <title>Antimicrobial resistance genes in bacteria isolated from Japanese honey, and their potential for conferring macrolide and lincosamide resistance in the American foulbrood pathogen Paenibacillus larvae.</title>
        <authorList>
            <person name="Okamoto M."/>
            <person name="Kumagai M."/>
            <person name="Kanamori H."/>
            <person name="Takamatsu D."/>
        </authorList>
    </citation>
    <scope>NUCLEOTIDE SEQUENCE [LARGE SCALE GENOMIC DNA]</scope>
    <source>
        <strain evidence="8 9">J34TS1</strain>
    </source>
</reference>
<dbReference type="EMBL" id="BORT01000011">
    <property type="protein sequence ID" value="GIO48048.1"/>
    <property type="molecule type" value="Genomic_DNA"/>
</dbReference>
<comment type="subcellular location">
    <subcellularLocation>
        <location evidence="1">Membrane</location>
        <topology evidence="1">Multi-pass membrane protein</topology>
    </subcellularLocation>
</comment>
<feature type="transmembrane region" description="Helical" evidence="7">
    <location>
        <begin position="173"/>
        <end position="191"/>
    </location>
</feature>
<evidence type="ECO:0000256" key="2">
    <source>
        <dbReference type="ARBA" id="ARBA00008821"/>
    </source>
</evidence>
<feature type="transmembrane region" description="Helical" evidence="7">
    <location>
        <begin position="197"/>
        <end position="219"/>
    </location>
</feature>
<dbReference type="NCBIfam" id="NF037981">
    <property type="entry name" value="NCS2_1"/>
    <property type="match status" value="1"/>
</dbReference>
<dbReference type="GO" id="GO:0005886">
    <property type="term" value="C:plasma membrane"/>
    <property type="evidence" value="ECO:0007669"/>
    <property type="project" value="TreeGrafter"/>
</dbReference>
<feature type="transmembrane region" description="Helical" evidence="7">
    <location>
        <begin position="321"/>
        <end position="340"/>
    </location>
</feature>
<comment type="caution">
    <text evidence="8">The sequence shown here is derived from an EMBL/GenBank/DDBJ whole genome shotgun (WGS) entry which is preliminary data.</text>
</comment>
<dbReference type="PROSITE" id="PS01116">
    <property type="entry name" value="XANTH_URACIL_PERMASE"/>
    <property type="match status" value="1"/>
</dbReference>
<keyword evidence="4 7" id="KW-0812">Transmembrane</keyword>
<dbReference type="PANTHER" id="PTHR42810">
    <property type="entry name" value="PURINE PERMEASE C1399.01C-RELATED"/>
    <property type="match status" value="1"/>
</dbReference>
<dbReference type="Proteomes" id="UP000682811">
    <property type="component" value="Unassembled WGS sequence"/>
</dbReference>
<proteinExistence type="inferred from homology"/>
<keyword evidence="9" id="KW-1185">Reference proteome</keyword>
<feature type="transmembrane region" description="Helical" evidence="7">
    <location>
        <begin position="346"/>
        <end position="367"/>
    </location>
</feature>
<dbReference type="GO" id="GO:0042907">
    <property type="term" value="F:xanthine transmembrane transporter activity"/>
    <property type="evidence" value="ECO:0007669"/>
    <property type="project" value="TreeGrafter"/>
</dbReference>
<feature type="transmembrane region" description="Helical" evidence="7">
    <location>
        <begin position="24"/>
        <end position="44"/>
    </location>
</feature>
<feature type="transmembrane region" description="Helical" evidence="7">
    <location>
        <begin position="56"/>
        <end position="74"/>
    </location>
</feature>
<dbReference type="Pfam" id="PF00860">
    <property type="entry name" value="Xan_ur_permease"/>
    <property type="match status" value="1"/>
</dbReference>
<dbReference type="PANTHER" id="PTHR42810:SF2">
    <property type="entry name" value="PURINE PERMEASE C1399.01C-RELATED"/>
    <property type="match status" value="1"/>
</dbReference>
<evidence type="ECO:0000313" key="9">
    <source>
        <dbReference type="Proteomes" id="UP000682811"/>
    </source>
</evidence>
<keyword evidence="6 7" id="KW-0472">Membrane</keyword>
<keyword evidence="5 7" id="KW-1133">Transmembrane helix</keyword>
<feature type="transmembrane region" description="Helical" evidence="7">
    <location>
        <begin position="80"/>
        <end position="99"/>
    </location>
</feature>
<accession>A0A919YEZ7</accession>
<sequence>MAENNLGNLFHYDKKVTLSEVAPLGLQHVMAAFVGILTPGIMIAKVCNLSAEDTTLVIQTALIFSGLATLLQIFPLFRKFGARLPMMMGASFAFVPILLSIGADFGIAAIFGSQLVGSIMVIFIGLMIKKIRILFPPIVTGTVILSIGFSLFPTAIKYMAGGAGNPDFGSLKNWSVALITFAVVFCFNYFSRGILQLSSILIGVVAGYILSFILGMVNFEPVKEAAFIQMIRPMHFGFDFQIVPIMTLLIMFMVDAVQTIGKFTATTVGAMDREPSDSELSGAIMGSGLANFIGSFFGAIPVGTFGQNVGLVISTKAINKFILAFASAILLVAGFIPKVASLLTTIPFAVIGGATISVFATIAMTGLKTIIQEELTPENSGIVGISLAFGIGVVLSKNCLAGFPGWVTTIFGSSEVILTTIMAIILNLLLNHLKKHLKEGRKSRFYNSKGEKSMGT</sequence>
<protein>
    <submittedName>
        <fullName evidence="8">Xanthine/uracil permease</fullName>
    </submittedName>
</protein>
<gene>
    <name evidence="8" type="ORF">J34TS1_28130</name>
</gene>
<feature type="transmembrane region" description="Helical" evidence="7">
    <location>
        <begin position="106"/>
        <end position="128"/>
    </location>
</feature>
<evidence type="ECO:0000313" key="8">
    <source>
        <dbReference type="EMBL" id="GIO48048.1"/>
    </source>
</evidence>
<dbReference type="NCBIfam" id="TIGR00801">
    <property type="entry name" value="ncs2"/>
    <property type="match status" value="1"/>
</dbReference>
<keyword evidence="3" id="KW-0813">Transport</keyword>
<dbReference type="InterPro" id="IPR006042">
    <property type="entry name" value="Xan_ur_permease"/>
</dbReference>
<evidence type="ECO:0000256" key="3">
    <source>
        <dbReference type="ARBA" id="ARBA00022448"/>
    </source>
</evidence>
<name>A0A919YEZ7_9BACL</name>
<organism evidence="8 9">
    <name type="scientific">Paenibacillus azoreducens</name>
    <dbReference type="NCBI Taxonomy" id="116718"/>
    <lineage>
        <taxon>Bacteria</taxon>
        <taxon>Bacillati</taxon>
        <taxon>Bacillota</taxon>
        <taxon>Bacilli</taxon>
        <taxon>Bacillales</taxon>
        <taxon>Paenibacillaceae</taxon>
        <taxon>Paenibacillus</taxon>
    </lineage>
</organism>
<evidence type="ECO:0000256" key="4">
    <source>
        <dbReference type="ARBA" id="ARBA00022692"/>
    </source>
</evidence>
<feature type="transmembrane region" description="Helical" evidence="7">
    <location>
        <begin position="416"/>
        <end position="433"/>
    </location>
</feature>
<evidence type="ECO:0000256" key="7">
    <source>
        <dbReference type="SAM" id="Phobius"/>
    </source>
</evidence>
<dbReference type="AlphaFoldDB" id="A0A919YEZ7"/>
<feature type="transmembrane region" description="Helical" evidence="7">
    <location>
        <begin position="134"/>
        <end position="152"/>
    </location>
</feature>
<dbReference type="RefSeq" id="WP_212978775.1">
    <property type="nucleotide sequence ID" value="NZ_AP025343.1"/>
</dbReference>
<comment type="similarity">
    <text evidence="2">Belongs to the nucleobase:cation symporter-2 (NCS2) (TC 2.A.40) family.</text>
</comment>
<evidence type="ECO:0000256" key="5">
    <source>
        <dbReference type="ARBA" id="ARBA00022989"/>
    </source>
</evidence>
<dbReference type="InterPro" id="IPR006043">
    <property type="entry name" value="NCS2"/>
</dbReference>
<evidence type="ECO:0000256" key="1">
    <source>
        <dbReference type="ARBA" id="ARBA00004141"/>
    </source>
</evidence>